<keyword evidence="12 13" id="KW-0472">Membrane</keyword>
<feature type="transmembrane region" description="Helical" evidence="13">
    <location>
        <begin position="21"/>
        <end position="39"/>
    </location>
</feature>
<accession>A0A225VMC4</accession>
<reference evidence="15" key="1">
    <citation type="submission" date="2017-03" db="EMBL/GenBank/DDBJ databases">
        <title>Phytopthora megakarya and P. palmivora, two closely related causual agents of cacao black pod achieved similar genome size and gene model numbers by different mechanisms.</title>
        <authorList>
            <person name="Ali S."/>
            <person name="Shao J."/>
            <person name="Larry D.J."/>
            <person name="Kronmiller B."/>
            <person name="Shen D."/>
            <person name="Strem M.D."/>
            <person name="Melnick R.L."/>
            <person name="Guiltinan M.J."/>
            <person name="Tyler B.M."/>
            <person name="Meinhardt L.W."/>
            <person name="Bailey B.A."/>
        </authorList>
    </citation>
    <scope>NUCLEOTIDE SEQUENCE [LARGE SCALE GENOMIC DNA]</scope>
    <source>
        <strain evidence="15">zdho120</strain>
    </source>
</reference>
<dbReference type="Gene3D" id="1.20.1280.290">
    <property type="match status" value="4"/>
</dbReference>
<feature type="transmembrane region" description="Helical" evidence="13">
    <location>
        <begin position="240"/>
        <end position="260"/>
    </location>
</feature>
<keyword evidence="5" id="KW-0813">Transport</keyword>
<dbReference type="AlphaFoldDB" id="A0A225VMC4"/>
<comment type="similarity">
    <text evidence="3">Belongs to the SWEET sugar transporter family.</text>
</comment>
<dbReference type="PANTHER" id="PTHR10791">
    <property type="entry name" value="RAG1-ACTIVATING PROTEIN 1"/>
    <property type="match status" value="1"/>
</dbReference>
<comment type="caution">
    <text evidence="14">The sequence shown here is derived from an EMBL/GenBank/DDBJ whole genome shotgun (WGS) entry which is preliminary data.</text>
</comment>
<evidence type="ECO:0000313" key="14">
    <source>
        <dbReference type="EMBL" id="OWZ05680.1"/>
    </source>
</evidence>
<dbReference type="InterPro" id="IPR047664">
    <property type="entry name" value="SWEET"/>
</dbReference>
<evidence type="ECO:0000256" key="8">
    <source>
        <dbReference type="ARBA" id="ARBA00022692"/>
    </source>
</evidence>
<keyword evidence="15" id="KW-1185">Reference proteome</keyword>
<dbReference type="GO" id="GO:0000139">
    <property type="term" value="C:Golgi membrane"/>
    <property type="evidence" value="ECO:0007669"/>
    <property type="project" value="UniProtKB-SubCell"/>
</dbReference>
<feature type="transmembrane region" description="Helical" evidence="13">
    <location>
        <begin position="386"/>
        <end position="410"/>
    </location>
</feature>
<feature type="transmembrane region" description="Helical" evidence="13">
    <location>
        <begin position="45"/>
        <end position="68"/>
    </location>
</feature>
<evidence type="ECO:0000256" key="10">
    <source>
        <dbReference type="ARBA" id="ARBA00022989"/>
    </source>
</evidence>
<keyword evidence="7" id="KW-0762">Sugar transport</keyword>
<evidence type="ECO:0000256" key="12">
    <source>
        <dbReference type="ARBA" id="ARBA00023136"/>
    </source>
</evidence>
<evidence type="ECO:0000256" key="13">
    <source>
        <dbReference type="SAM" id="Phobius"/>
    </source>
</evidence>
<dbReference type="InterPro" id="IPR004316">
    <property type="entry name" value="SWEET_rpt"/>
</dbReference>
<organism evidence="14 15">
    <name type="scientific">Phytophthora megakarya</name>
    <dbReference type="NCBI Taxonomy" id="4795"/>
    <lineage>
        <taxon>Eukaryota</taxon>
        <taxon>Sar</taxon>
        <taxon>Stramenopiles</taxon>
        <taxon>Oomycota</taxon>
        <taxon>Peronosporomycetes</taxon>
        <taxon>Peronosporales</taxon>
        <taxon>Peronosporaceae</taxon>
        <taxon>Phytophthora</taxon>
    </lineage>
</organism>
<feature type="transmembrane region" description="Helical" evidence="13">
    <location>
        <begin position="80"/>
        <end position="100"/>
    </location>
</feature>
<proteinExistence type="inferred from homology"/>
<dbReference type="Pfam" id="PF03083">
    <property type="entry name" value="MtN3_slv"/>
    <property type="match status" value="3"/>
</dbReference>
<dbReference type="OrthoDB" id="409725at2759"/>
<dbReference type="GO" id="GO:0051119">
    <property type="term" value="F:sugar transmembrane transporter activity"/>
    <property type="evidence" value="ECO:0007669"/>
    <property type="project" value="InterPro"/>
</dbReference>
<gene>
    <name evidence="14" type="ORF">PHMEG_00022187</name>
</gene>
<evidence type="ECO:0000256" key="6">
    <source>
        <dbReference type="ARBA" id="ARBA00022475"/>
    </source>
</evidence>
<evidence type="ECO:0000256" key="11">
    <source>
        <dbReference type="ARBA" id="ARBA00023034"/>
    </source>
</evidence>
<feature type="transmembrane region" description="Helical" evidence="13">
    <location>
        <begin position="139"/>
        <end position="162"/>
    </location>
</feature>
<dbReference type="GO" id="GO:0005886">
    <property type="term" value="C:plasma membrane"/>
    <property type="evidence" value="ECO:0007669"/>
    <property type="project" value="UniProtKB-SubCell"/>
</dbReference>
<evidence type="ECO:0000256" key="2">
    <source>
        <dbReference type="ARBA" id="ARBA00004653"/>
    </source>
</evidence>
<keyword evidence="8 13" id="KW-0812">Transmembrane</keyword>
<evidence type="ECO:0000256" key="5">
    <source>
        <dbReference type="ARBA" id="ARBA00022448"/>
    </source>
</evidence>
<keyword evidence="10 13" id="KW-1133">Transmembrane helix</keyword>
<evidence type="ECO:0000256" key="3">
    <source>
        <dbReference type="ARBA" id="ARBA00007809"/>
    </source>
</evidence>
<evidence type="ECO:0000313" key="15">
    <source>
        <dbReference type="Proteomes" id="UP000198211"/>
    </source>
</evidence>
<keyword evidence="11" id="KW-0333">Golgi apparatus</keyword>
<dbReference type="FunFam" id="1.20.1280.290:FF:000007">
    <property type="entry name" value="Bidirectional sugar transporter SWEET7"/>
    <property type="match status" value="3"/>
</dbReference>
<comment type="subcellular location">
    <subcellularLocation>
        <location evidence="1">Cell membrane</location>
        <topology evidence="1">Multi-pass membrane protein</topology>
    </subcellularLocation>
    <subcellularLocation>
        <location evidence="2">Golgi apparatus membrane</location>
        <topology evidence="2">Multi-pass membrane protein</topology>
    </subcellularLocation>
</comment>
<feature type="transmembrane region" description="Helical" evidence="13">
    <location>
        <begin position="326"/>
        <end position="346"/>
    </location>
</feature>
<protein>
    <recommendedName>
        <fullName evidence="4">Sugar transporter SWEET1</fullName>
    </recommendedName>
</protein>
<dbReference type="Proteomes" id="UP000198211">
    <property type="component" value="Unassembled WGS sequence"/>
</dbReference>
<dbReference type="EMBL" id="NBNE01004309">
    <property type="protein sequence ID" value="OWZ05680.1"/>
    <property type="molecule type" value="Genomic_DNA"/>
</dbReference>
<evidence type="ECO:0000256" key="1">
    <source>
        <dbReference type="ARBA" id="ARBA00004651"/>
    </source>
</evidence>
<evidence type="ECO:0000256" key="4">
    <source>
        <dbReference type="ARBA" id="ARBA00021741"/>
    </source>
</evidence>
<dbReference type="PANTHER" id="PTHR10791:SF30">
    <property type="entry name" value="SUGAR TRANSPORTER SWEET1"/>
    <property type="match status" value="1"/>
</dbReference>
<evidence type="ECO:0000256" key="7">
    <source>
        <dbReference type="ARBA" id="ARBA00022597"/>
    </source>
</evidence>
<feature type="transmembrane region" description="Helical" evidence="13">
    <location>
        <begin position="358"/>
        <end position="380"/>
    </location>
</feature>
<feature type="transmembrane region" description="Helical" evidence="13">
    <location>
        <begin position="297"/>
        <end position="320"/>
    </location>
</feature>
<feature type="transmembrane region" description="Helical" evidence="13">
    <location>
        <begin position="266"/>
        <end position="285"/>
    </location>
</feature>
<dbReference type="FunFam" id="1.20.1280.290:FF:000004">
    <property type="entry name" value="Sugar transporter SWEET"/>
    <property type="match status" value="1"/>
</dbReference>
<name>A0A225VMC4_9STRA</name>
<keyword evidence="9" id="KW-0677">Repeat</keyword>
<keyword evidence="6" id="KW-1003">Cell membrane</keyword>
<sequence length="474" mass="53249">MNLSPAPDMYRVHMAKTTGQMALLPLVLMCFNNHLWFLYGLLTGSIFPLCVAALVGEIAGIVFTSIYYRWGRNTLEARRTCSVAFLGMLLATMYVLLGVAGRTVVVETKSSASLPINLCSMICLNCCMWVATSIVDNDMFVLIPSVIGLVFSGVQLPLYFIYRETNPYIDVDAWLEEGYGTSKTGSFKYQLDNENVLPTAYRTVRPSRVARFATYKYQRAEGTPLTVGSMPSFSDKMASVIPLVTLFSNCHVWAVYGYMIENWFPIFWIYLFGDFVALLFLSVYWKYTRQRRYVNRVLLIMVAIVAFITIYAIVGGLGYTNQSRDNMGSVMGIFADITAICMYGAPMEKLLQVLKYRSAAFINAHMVIAGLTNNCLWFTYGILSDNWFIISPNIVFISLNTFTLVLCVVFDPKTHPLPDDFYIKGDDERESSPALNVDRMSKVSLSCNDKLPSPAFEALHSPLDSIQVTKETST</sequence>
<evidence type="ECO:0000256" key="9">
    <source>
        <dbReference type="ARBA" id="ARBA00022737"/>
    </source>
</evidence>